<dbReference type="RefSeq" id="XP_007785746.1">
    <property type="nucleotide sequence ID" value="XM_007787556.1"/>
</dbReference>
<dbReference type="Proteomes" id="UP000019373">
    <property type="component" value="Unassembled WGS sequence"/>
</dbReference>
<feature type="compositionally biased region" description="Polar residues" evidence="1">
    <location>
        <begin position="414"/>
        <end position="423"/>
    </location>
</feature>
<feature type="region of interest" description="Disordered" evidence="1">
    <location>
        <begin position="324"/>
        <end position="346"/>
    </location>
</feature>
<feature type="compositionally biased region" description="Polar residues" evidence="1">
    <location>
        <begin position="245"/>
        <end position="254"/>
    </location>
</feature>
<proteinExistence type="predicted"/>
<dbReference type="HOGENOM" id="CLU_032648_0_0_1"/>
<gene>
    <name evidence="2" type="ORF">EPUS_02633</name>
</gene>
<reference evidence="3" key="1">
    <citation type="journal article" date="2014" name="BMC Genomics">
        <title>Genome characteristics reveal the impact of lichenization on lichen-forming fungus Endocarpon pusillum Hedwig (Verrucariales, Ascomycota).</title>
        <authorList>
            <person name="Wang Y.-Y."/>
            <person name="Liu B."/>
            <person name="Zhang X.-Y."/>
            <person name="Zhou Q.-M."/>
            <person name="Zhang T."/>
            <person name="Li H."/>
            <person name="Yu Y.-F."/>
            <person name="Zhang X.-L."/>
            <person name="Hao X.-Y."/>
            <person name="Wang M."/>
            <person name="Wang L."/>
            <person name="Wei J.-C."/>
        </authorList>
    </citation>
    <scope>NUCLEOTIDE SEQUENCE [LARGE SCALE GENOMIC DNA]</scope>
    <source>
        <strain evidence="3">Z07020 / HMAS-L-300199</strain>
    </source>
</reference>
<feature type="compositionally biased region" description="Polar residues" evidence="1">
    <location>
        <begin position="57"/>
        <end position="70"/>
    </location>
</feature>
<protein>
    <submittedName>
        <fullName evidence="2">Uncharacterized protein</fullName>
    </submittedName>
</protein>
<name>U1GXR2_ENDPU</name>
<accession>U1GXR2</accession>
<sequence>MHSSNHRSQASIASSLPWAADTTAAIRRGKIEISSPMPLPRKIPNEPGSRFDHGGHTYQTAPTSLGNTDTWPARGPGPALPDFNPQHLEENRALDGSGSYNNSNRTSAALTNTQQSMSSLPSSGSVRKDGGIRATFRKMFGSKRRRDALFTGTNDQRSNSVSLPNNPVSANHHALRKPSLLFEELIRGRALNSHAPNIVIPEPTRALKTGVETFRPLIDGYSRRNSLPSVVLSSQEAQRLGLTLNHQGTESDNAATHRPSKKATNRSFIDSVRRRSRSADELRDMARSQNTLQAQERRLSDEIKYWRNSVIETPIPPYISCRQEAKKGVENTRSTSSHTPTSPTKRFDFSGLMIGNVDASVEQRITTVEVKLVDLECAIANLQGHEVAPRAVLGKRPRRTQVLRELSQEDKASSRSSPNIIPQSSFDSFSTSSSTSDDSQRQANEHRNSVANTLRPGTAAQADDSTAAASHSILSKQNSSEDEFARLVSILSREQEARQGLEIQVKDLQKQINELRYPGVHRGPPTPGHFSTPTSNLLDSPPISATRHTVLPFRTASPRLTLRMASMQKENEGDETDTDDGFLDVYETPTEAIEYGFGIDSTRTPPLIGVV</sequence>
<evidence type="ECO:0000256" key="1">
    <source>
        <dbReference type="SAM" id="MobiDB-lite"/>
    </source>
</evidence>
<keyword evidence="3" id="KW-1185">Reference proteome</keyword>
<feature type="region of interest" description="Disordered" evidence="1">
    <location>
        <begin position="30"/>
        <end position="131"/>
    </location>
</feature>
<dbReference type="AlphaFoldDB" id="U1GXR2"/>
<dbReference type="OrthoDB" id="5428925at2759"/>
<feature type="compositionally biased region" description="Low complexity" evidence="1">
    <location>
        <begin position="458"/>
        <end position="470"/>
    </location>
</feature>
<dbReference type="eggNOG" id="ENOG502T2EZ">
    <property type="taxonomic scope" value="Eukaryota"/>
</dbReference>
<evidence type="ECO:0000313" key="2">
    <source>
        <dbReference type="EMBL" id="ERF76921.1"/>
    </source>
</evidence>
<feature type="region of interest" description="Disordered" evidence="1">
    <location>
        <begin position="403"/>
        <end position="479"/>
    </location>
</feature>
<feature type="compositionally biased region" description="Low complexity" evidence="1">
    <location>
        <begin position="334"/>
        <end position="344"/>
    </location>
</feature>
<dbReference type="EMBL" id="KE720681">
    <property type="protein sequence ID" value="ERF76921.1"/>
    <property type="molecule type" value="Genomic_DNA"/>
</dbReference>
<feature type="compositionally biased region" description="Low complexity" evidence="1">
    <location>
        <begin position="158"/>
        <end position="170"/>
    </location>
</feature>
<organism evidence="2 3">
    <name type="scientific">Endocarpon pusillum (strain Z07020 / HMAS-L-300199)</name>
    <name type="common">Lichen-forming fungus</name>
    <dbReference type="NCBI Taxonomy" id="1263415"/>
    <lineage>
        <taxon>Eukaryota</taxon>
        <taxon>Fungi</taxon>
        <taxon>Dikarya</taxon>
        <taxon>Ascomycota</taxon>
        <taxon>Pezizomycotina</taxon>
        <taxon>Eurotiomycetes</taxon>
        <taxon>Chaetothyriomycetidae</taxon>
        <taxon>Verrucariales</taxon>
        <taxon>Verrucariaceae</taxon>
        <taxon>Endocarpon</taxon>
    </lineage>
</organism>
<feature type="compositionally biased region" description="Polar residues" evidence="1">
    <location>
        <begin position="98"/>
        <end position="115"/>
    </location>
</feature>
<evidence type="ECO:0000313" key="3">
    <source>
        <dbReference type="Proteomes" id="UP000019373"/>
    </source>
</evidence>
<feature type="region of interest" description="Disordered" evidence="1">
    <location>
        <begin position="245"/>
        <end position="294"/>
    </location>
</feature>
<feature type="compositionally biased region" description="Low complexity" evidence="1">
    <location>
        <begin position="424"/>
        <end position="437"/>
    </location>
</feature>
<dbReference type="GeneID" id="19237685"/>
<feature type="compositionally biased region" description="Low complexity" evidence="1">
    <location>
        <begin position="116"/>
        <end position="125"/>
    </location>
</feature>
<feature type="region of interest" description="Disordered" evidence="1">
    <location>
        <begin position="150"/>
        <end position="170"/>
    </location>
</feature>
<feature type="compositionally biased region" description="Basic and acidic residues" evidence="1">
    <location>
        <begin position="438"/>
        <end position="448"/>
    </location>
</feature>
<feature type="compositionally biased region" description="Basic and acidic residues" evidence="1">
    <location>
        <begin position="271"/>
        <end position="286"/>
    </location>
</feature>